<keyword evidence="2" id="KW-1185">Reference proteome</keyword>
<organism evidence="1 2">
    <name type="scientific">Ascosphaera apis ARSEF 7405</name>
    <dbReference type="NCBI Taxonomy" id="392613"/>
    <lineage>
        <taxon>Eukaryota</taxon>
        <taxon>Fungi</taxon>
        <taxon>Dikarya</taxon>
        <taxon>Ascomycota</taxon>
        <taxon>Pezizomycotina</taxon>
        <taxon>Eurotiomycetes</taxon>
        <taxon>Eurotiomycetidae</taxon>
        <taxon>Onygenales</taxon>
        <taxon>Ascosphaeraceae</taxon>
        <taxon>Ascosphaera</taxon>
    </lineage>
</organism>
<sequence length="214" mass="23716">MLPFIEQAWTLTFKNLLIILIRPWHTTPLRALVLPIAFVVFLTYARNLFNPPSEYGIGHASPVISLADALNSAGGGRYKVAFVNNGFTNGDIDSVIAKIDSTARSAGMVTSTFTNEYELVDFCKTSLRGASRCFGAVVFRSSPKEGRDHIWNYTIRADGVFGNTLKVSKEDNDAQKYTMPLQHAVDAEISRITGGTRLPEKVIFTDMIMLISQY</sequence>
<dbReference type="OrthoDB" id="4540728at2759"/>
<reference evidence="1 2" key="1">
    <citation type="journal article" date="2016" name="Genome Biol. Evol.">
        <title>Divergent and convergent evolution of fungal pathogenicity.</title>
        <authorList>
            <person name="Shang Y."/>
            <person name="Xiao G."/>
            <person name="Zheng P."/>
            <person name="Cen K."/>
            <person name="Zhan S."/>
            <person name="Wang C."/>
        </authorList>
    </citation>
    <scope>NUCLEOTIDE SEQUENCE [LARGE SCALE GENOMIC DNA]</scope>
    <source>
        <strain evidence="1 2">ARSEF 7405</strain>
    </source>
</reference>
<proteinExistence type="predicted"/>
<dbReference type="EMBL" id="AZGZ01000001">
    <property type="protein sequence ID" value="KZZ97830.1"/>
    <property type="molecule type" value="Genomic_DNA"/>
</dbReference>
<dbReference type="AlphaFoldDB" id="A0A166PMK1"/>
<protein>
    <submittedName>
        <fullName evidence="1">ABC transporter domain containing protein</fullName>
    </submittedName>
</protein>
<dbReference type="VEuPathDB" id="FungiDB:AAP_00091"/>
<gene>
    <name evidence="1" type="ORF">AAP_00091</name>
</gene>
<evidence type="ECO:0000313" key="1">
    <source>
        <dbReference type="EMBL" id="KZZ97830.1"/>
    </source>
</evidence>
<accession>A0A166PMK1</accession>
<name>A0A166PMK1_9EURO</name>
<dbReference type="Proteomes" id="UP000242877">
    <property type="component" value="Unassembled WGS sequence"/>
</dbReference>
<evidence type="ECO:0000313" key="2">
    <source>
        <dbReference type="Proteomes" id="UP000242877"/>
    </source>
</evidence>
<comment type="caution">
    <text evidence="1">The sequence shown here is derived from an EMBL/GenBank/DDBJ whole genome shotgun (WGS) entry which is preliminary data.</text>
</comment>